<accession>A0AA48RBT5</accession>
<organism evidence="2">
    <name type="scientific">freshwater sediment metagenome</name>
    <dbReference type="NCBI Taxonomy" id="556182"/>
    <lineage>
        <taxon>unclassified sequences</taxon>
        <taxon>metagenomes</taxon>
        <taxon>ecological metagenomes</taxon>
    </lineage>
</organism>
<dbReference type="InterPro" id="IPR011740">
    <property type="entry name" value="DUF2460"/>
</dbReference>
<name>A0AA48RBT5_9ZZZZ</name>
<dbReference type="NCBIfam" id="TIGR02217">
    <property type="entry name" value="chp_TIGR02217"/>
    <property type="match status" value="1"/>
</dbReference>
<protein>
    <recommendedName>
        <fullName evidence="1">DUF2460 domain-containing protein</fullName>
    </recommendedName>
</protein>
<evidence type="ECO:0000259" key="1">
    <source>
        <dbReference type="Pfam" id="PF09343"/>
    </source>
</evidence>
<proteinExistence type="predicted"/>
<feature type="domain" description="DUF2460" evidence="1">
    <location>
        <begin position="5"/>
        <end position="208"/>
    </location>
</feature>
<dbReference type="AlphaFoldDB" id="A0AA48RBT5"/>
<gene>
    <name evidence="2" type="ORF">AMST5_00458</name>
</gene>
<evidence type="ECO:0000313" key="2">
    <source>
        <dbReference type="EMBL" id="CAJ0851705.1"/>
    </source>
</evidence>
<dbReference type="EMBL" id="OY288114">
    <property type="protein sequence ID" value="CAJ0851705.1"/>
    <property type="molecule type" value="Genomic_DNA"/>
</dbReference>
<dbReference type="Pfam" id="PF09343">
    <property type="entry name" value="DUF2460"/>
    <property type="match status" value="1"/>
</dbReference>
<reference evidence="2" key="1">
    <citation type="submission" date="2023-07" db="EMBL/GenBank/DDBJ databases">
        <authorList>
            <person name="Pelsma A.J. K."/>
        </authorList>
    </citation>
    <scope>NUCLEOTIDE SEQUENCE</scope>
</reference>
<sequence>MSDFHEVRFPLDVSLNGRGGPERRTEIVTLGSNRESRNARWAHSRRRYEAGYGVKTLAQLAGVIAFFEERRGRLYGFRWRDRADFASCAPGATVGPGDQQIGSGDGVQRVFQLTKTYGGVFAPYIRSISKPVAGSVRIAVNGVERTGSQFSVDGTTGLVTFGAAPPSGATVTAGFHFDVPVRFDTDYLEIDMQAFEAGVIPKIPILEVSI</sequence>